<accession>A0ACB5UP58</accession>
<organism evidence="1 2">
    <name type="scientific">Vallitalea maricola</name>
    <dbReference type="NCBI Taxonomy" id="3074433"/>
    <lineage>
        <taxon>Bacteria</taxon>
        <taxon>Bacillati</taxon>
        <taxon>Bacillota</taxon>
        <taxon>Clostridia</taxon>
        <taxon>Lachnospirales</taxon>
        <taxon>Vallitaleaceae</taxon>
        <taxon>Vallitalea</taxon>
    </lineage>
</organism>
<reference evidence="1" key="1">
    <citation type="submission" date="2023-09" db="EMBL/GenBank/DDBJ databases">
        <title>Vallitalea sediminicola and Vallitalea maricola sp. nov., anaerobic bacteria isolated from marine sediment.</title>
        <authorList>
            <person name="Hirano S."/>
            <person name="Maeda A."/>
            <person name="Terahara T."/>
            <person name="Mori K."/>
            <person name="Hamada M."/>
            <person name="Matsumoto R."/>
            <person name="Kobayashi T."/>
        </authorList>
    </citation>
    <scope>NUCLEOTIDE SEQUENCE</scope>
    <source>
        <strain evidence="1">AN17-2</strain>
    </source>
</reference>
<name>A0ACB5UP58_9FIRM</name>
<dbReference type="Proteomes" id="UP001374599">
    <property type="component" value="Unassembled WGS sequence"/>
</dbReference>
<protein>
    <submittedName>
        <fullName evidence="1">Uncharacterized protein</fullName>
    </submittedName>
</protein>
<evidence type="ECO:0000313" key="1">
    <source>
        <dbReference type="EMBL" id="GMQ64334.1"/>
    </source>
</evidence>
<dbReference type="EMBL" id="BTPU01000067">
    <property type="protein sequence ID" value="GMQ64334.1"/>
    <property type="molecule type" value="Genomic_DNA"/>
</dbReference>
<gene>
    <name evidence="1" type="ORF">AN2V17_35710</name>
</gene>
<proteinExistence type="predicted"/>
<sequence length="100" mass="11061">MIEVTSNTREINFDPSTKEEIIQNVSNLLRTLKSTVPLNRGQGLTGTAIDKTSEVAKAILTSEIIDLINDNEPRVKVVDIVYDEGKDGVLVPRVRLDINV</sequence>
<keyword evidence="2" id="KW-1185">Reference proteome</keyword>
<evidence type="ECO:0000313" key="2">
    <source>
        <dbReference type="Proteomes" id="UP001374599"/>
    </source>
</evidence>
<comment type="caution">
    <text evidence="1">The sequence shown here is derived from an EMBL/GenBank/DDBJ whole genome shotgun (WGS) entry which is preliminary data.</text>
</comment>